<feature type="transmembrane region" description="Helical" evidence="1">
    <location>
        <begin position="262"/>
        <end position="283"/>
    </location>
</feature>
<evidence type="ECO:0000313" key="4">
    <source>
        <dbReference type="Proteomes" id="UP000435877"/>
    </source>
</evidence>
<keyword evidence="4" id="KW-1185">Reference proteome</keyword>
<protein>
    <recommendedName>
        <fullName evidence="6">Dialkylrecorsinol condensing enzyme</fullName>
    </recommendedName>
</protein>
<evidence type="ECO:0008006" key="6">
    <source>
        <dbReference type="Google" id="ProtNLM"/>
    </source>
</evidence>
<dbReference type="AlphaFoldDB" id="A0A5S9PQQ9"/>
<dbReference type="SUPFAM" id="SSF52218">
    <property type="entry name" value="Flavoproteins"/>
    <property type="match status" value="1"/>
</dbReference>
<dbReference type="Proteomes" id="UP000435877">
    <property type="component" value="Unassembled WGS sequence"/>
</dbReference>
<dbReference type="InterPro" id="IPR029039">
    <property type="entry name" value="Flavoprotein-like_sf"/>
</dbReference>
<reference evidence="4 5" key="1">
    <citation type="submission" date="2019-11" db="EMBL/GenBank/DDBJ databases">
        <authorList>
            <person name="Holert J."/>
        </authorList>
    </citation>
    <scope>NUCLEOTIDE SEQUENCE [LARGE SCALE GENOMIC DNA]</scope>
    <source>
        <strain evidence="2">BC3_2A</strain>
        <strain evidence="3">SB11_1A</strain>
    </source>
</reference>
<dbReference type="EMBL" id="CACSIK010000002">
    <property type="protein sequence ID" value="CAA0106680.1"/>
    <property type="molecule type" value="Genomic_DNA"/>
</dbReference>
<evidence type="ECO:0000256" key="1">
    <source>
        <dbReference type="SAM" id="Phobius"/>
    </source>
</evidence>
<keyword evidence="1" id="KW-1133">Transmembrane helix</keyword>
<gene>
    <name evidence="3" type="ORF">IHBHHGIJ_02978</name>
    <name evidence="2" type="ORF">KFEGEMFD_02351</name>
</gene>
<dbReference type="EMBL" id="CACSIM010000003">
    <property type="protein sequence ID" value="CAA0106518.1"/>
    <property type="molecule type" value="Genomic_DNA"/>
</dbReference>
<keyword evidence="1" id="KW-0472">Membrane</keyword>
<evidence type="ECO:0000313" key="3">
    <source>
        <dbReference type="EMBL" id="CAA0106680.1"/>
    </source>
</evidence>
<organism evidence="2 5">
    <name type="scientific">Zhongshania aliphaticivorans</name>
    <dbReference type="NCBI Taxonomy" id="1470434"/>
    <lineage>
        <taxon>Bacteria</taxon>
        <taxon>Pseudomonadati</taxon>
        <taxon>Pseudomonadota</taxon>
        <taxon>Gammaproteobacteria</taxon>
        <taxon>Cellvibrionales</taxon>
        <taxon>Spongiibacteraceae</taxon>
        <taxon>Zhongshania</taxon>
    </lineage>
</organism>
<dbReference type="Gene3D" id="3.40.50.360">
    <property type="match status" value="1"/>
</dbReference>
<sequence>MNKRILVIYYSQSGQLTNVINSITEPLQKAADIEVVFECLQPIKPYPFPWPFLSFFDHFPETVHDKPQPIAPLSTATEKPFDLVILAYTVWFLSPAQPITAFLQSTAAKQLLHNTPVITVIACRNMWLMAQEKVKRHLTLLSARLIDNIVLTDPSHSAATFISTPLWVLTGKKGPFLNGLIPAAGVDAKAIKAASRFGEAIAQQLPVRASNDNAPLLQNLGAVTINERLIASERIAIRSFRLWGALLRSLGKPGTLLRRAVLVLYILFLITLILTVVPVTAIFKTLLAPLMKKRIAAQRQYFAAPSGE</sequence>
<proteinExistence type="predicted"/>
<name>A0A5S9PQQ9_9GAMM</name>
<evidence type="ECO:0000313" key="2">
    <source>
        <dbReference type="EMBL" id="CAA0106518.1"/>
    </source>
</evidence>
<evidence type="ECO:0000313" key="5">
    <source>
        <dbReference type="Proteomes" id="UP000439591"/>
    </source>
</evidence>
<accession>A0A5S9PQQ9</accession>
<dbReference type="Proteomes" id="UP000439591">
    <property type="component" value="Unassembled WGS sequence"/>
</dbReference>
<dbReference type="RefSeq" id="WP_235035693.1">
    <property type="nucleotide sequence ID" value="NZ_CACSIK010000002.1"/>
</dbReference>
<keyword evidence="1" id="KW-0812">Transmembrane</keyword>